<protein>
    <recommendedName>
        <fullName evidence="4">SAM domain-containing protein</fullName>
    </recommendedName>
</protein>
<organism evidence="2 3">
    <name type="scientific">Willisornis vidua</name>
    <name type="common">Xingu scale-backed antbird</name>
    <dbReference type="NCBI Taxonomy" id="1566151"/>
    <lineage>
        <taxon>Eukaryota</taxon>
        <taxon>Metazoa</taxon>
        <taxon>Chordata</taxon>
        <taxon>Craniata</taxon>
        <taxon>Vertebrata</taxon>
        <taxon>Euteleostomi</taxon>
        <taxon>Archelosauria</taxon>
        <taxon>Archosauria</taxon>
        <taxon>Dinosauria</taxon>
        <taxon>Saurischia</taxon>
        <taxon>Theropoda</taxon>
        <taxon>Coelurosauria</taxon>
        <taxon>Aves</taxon>
        <taxon>Neognathae</taxon>
        <taxon>Neoaves</taxon>
        <taxon>Telluraves</taxon>
        <taxon>Australaves</taxon>
        <taxon>Passeriformes</taxon>
        <taxon>Thamnophilidae</taxon>
        <taxon>Willisornis</taxon>
    </lineage>
</organism>
<evidence type="ECO:0000256" key="1">
    <source>
        <dbReference type="SAM" id="MobiDB-lite"/>
    </source>
</evidence>
<feature type="compositionally biased region" description="Polar residues" evidence="1">
    <location>
        <begin position="34"/>
        <end position="44"/>
    </location>
</feature>
<dbReference type="PANTHER" id="PTHR16155:SF3">
    <property type="entry name" value="STERILE ALPHA MOTIF DOMAIN-CONTAINING PROTEIN 9-LIKE"/>
    <property type="match status" value="1"/>
</dbReference>
<keyword evidence="3" id="KW-1185">Reference proteome</keyword>
<accession>A0ABQ9DKU9</accession>
<evidence type="ECO:0008006" key="4">
    <source>
        <dbReference type="Google" id="ProtNLM"/>
    </source>
</evidence>
<dbReference type="Gene3D" id="3.30.950.30">
    <property type="entry name" value="Schlafen, AAA domain"/>
    <property type="match status" value="1"/>
</dbReference>
<comment type="caution">
    <text evidence="2">The sequence shown here is derived from an EMBL/GenBank/DDBJ whole genome shotgun (WGS) entry which is preliminary data.</text>
</comment>
<dbReference type="InterPro" id="IPR038461">
    <property type="entry name" value="Schlafen_AlbA_2_dom_sf"/>
</dbReference>
<feature type="compositionally biased region" description="Low complexity" evidence="1">
    <location>
        <begin position="61"/>
        <end position="95"/>
    </location>
</feature>
<sequence>MELDESFLKDIGMKKGQIQILIHKRNELLHRQDNAQQAKNSSSRTPDRREAQTDAVTASNAPAPSTARGGSSGATGTTSGATGTTSGANTAPPTSGKMQRSKKSQLQSSGEVLELRNCRPFRSQDADFRYVKDTVLAPESGVNDLIIPCHEYKSFAIAAELNKDQLQSKFASEVIRFASACMNIRTNGTIHFGVMDRVEDKGWKHGQIVGIKVRQREDYVDALDLYIEKCFCDNLQETARKCIHPPVFVEVISKDSQEQRFVVEVDIEPTATLVKKSCFEVYLPKYNESSRRVTLTKEPALFQRVGAKSEPVQRNRLTAFIQAVPDRDAQRETAELSSTQAHTEIPQDLGRKLSILLNDGKSYMDDSLRYILVTNRCEQDNLNYINFLMHLNIFCVFDFDEHSSVSGLYSKYKEHHEASSYFLQDFFNEIKTDTRPSQKLFDQTS</sequence>
<name>A0ABQ9DKU9_9PASS</name>
<dbReference type="PANTHER" id="PTHR16155">
    <property type="entry name" value="DED DOMAIN-CONTAINING PROTEIN"/>
    <property type="match status" value="1"/>
</dbReference>
<feature type="region of interest" description="Disordered" evidence="1">
    <location>
        <begin position="31"/>
        <end position="111"/>
    </location>
</feature>
<proteinExistence type="predicted"/>
<dbReference type="EMBL" id="WHWB01032693">
    <property type="protein sequence ID" value="KAJ7424416.1"/>
    <property type="molecule type" value="Genomic_DNA"/>
</dbReference>
<gene>
    <name evidence="2" type="ORF">WISP_28786</name>
</gene>
<evidence type="ECO:0000313" key="2">
    <source>
        <dbReference type="EMBL" id="KAJ7424416.1"/>
    </source>
</evidence>
<dbReference type="Proteomes" id="UP001145742">
    <property type="component" value="Unassembled WGS sequence"/>
</dbReference>
<evidence type="ECO:0000313" key="3">
    <source>
        <dbReference type="Proteomes" id="UP001145742"/>
    </source>
</evidence>
<reference evidence="2" key="1">
    <citation type="submission" date="2019-10" db="EMBL/GenBank/DDBJ databases">
        <authorList>
            <person name="Soares A.E.R."/>
            <person name="Aleixo A."/>
            <person name="Schneider P."/>
            <person name="Miyaki C.Y."/>
            <person name="Schneider M.P."/>
            <person name="Mello C."/>
            <person name="Vasconcelos A.T.R."/>
        </authorList>
    </citation>
    <scope>NUCLEOTIDE SEQUENCE</scope>
    <source>
        <tissue evidence="2">Muscle</tissue>
    </source>
</reference>